<gene>
    <name evidence="1" type="ORF">I6J59_13635</name>
</gene>
<keyword evidence="2" id="KW-1185">Reference proteome</keyword>
<dbReference type="GeneID" id="93098397"/>
<reference evidence="1 2" key="1">
    <citation type="submission" date="2021-02" db="EMBL/GenBank/DDBJ databases">
        <title>FDA dAtabase for Regulatory Grade micrObial Sequences (FDA-ARGOS): Supporting development and validation of Infectious Disease Dx tests.</title>
        <authorList>
            <person name="Carlson P."/>
            <person name="Fischbach M."/>
            <person name="Hastie J."/>
            <person name="Bilen M."/>
            <person name="Cheng A."/>
            <person name="Tallon L."/>
            <person name="Sadzewicz L."/>
            <person name="Zhao X."/>
            <person name="Boylan J."/>
            <person name="Ott S."/>
            <person name="Bowen H."/>
            <person name="Vavikolanu K."/>
            <person name="Mehta A."/>
            <person name="Aluvathingal J."/>
            <person name="Nadendla S."/>
            <person name="Yan Y."/>
            <person name="Sichtig H."/>
        </authorList>
    </citation>
    <scope>NUCLEOTIDE SEQUENCE [LARGE SCALE GENOMIC DNA]</scope>
    <source>
        <strain evidence="1 2">FDAARGOS_1229</strain>
    </source>
</reference>
<dbReference type="Gene3D" id="3.40.50.300">
    <property type="entry name" value="P-loop containing nucleotide triphosphate hydrolases"/>
    <property type="match status" value="1"/>
</dbReference>
<evidence type="ECO:0000313" key="2">
    <source>
        <dbReference type="Proteomes" id="UP000654720"/>
    </source>
</evidence>
<sequence length="400" mass="45457">MSEFSNYAINNIYGTLEFYNGSVIIMKDLAESPSDPDFNSLGSSEYTIAFVDEVSEIGSKAIEVLSSRLRWKIHETFKVPKLLMTTNPCLGWVRDRFVLDENLEPVVPAQYHRYVPFSVYDNPDAAFRQIYEASLNKIKDPATKARLLYGNWCFVKSNDVAAYKSFNGDKHLVSGLKEKVYDPFKPLILSFDFNVFPHMTCSVVQIDYTNKNVYFLEEILGKPKEKQNNTPQLAKAIQEKLLKEKHIGGVVITGDPAGTARSTQTEEGINNFIIIENAFKNGVLSSTVKLLSKQPPQKTRLEWINELFEGKDGWTIYIDMRCRKLTEDLIYQTTNEDGTKNKAKVTDAETGMKFEKYGHCSDTLDYVLCTFLSDSWGKYQRGGTNIPTITTSIITPNFTY</sequence>
<protein>
    <submittedName>
        <fullName evidence="1">Phage portal protein</fullName>
    </submittedName>
</protein>
<proteinExistence type="predicted"/>
<dbReference type="RefSeq" id="WP_034503001.1">
    <property type="nucleotide sequence ID" value="NZ_CAJUBB010000087.1"/>
</dbReference>
<dbReference type="Proteomes" id="UP000654720">
    <property type="component" value="Chromosome"/>
</dbReference>
<name>A0ABX7H1U0_9BACT</name>
<evidence type="ECO:0000313" key="1">
    <source>
        <dbReference type="EMBL" id="QRO48965.1"/>
    </source>
</evidence>
<organism evidence="1 2">
    <name type="scientific">Butyricimonas virosa</name>
    <dbReference type="NCBI Taxonomy" id="544645"/>
    <lineage>
        <taxon>Bacteria</taxon>
        <taxon>Pseudomonadati</taxon>
        <taxon>Bacteroidota</taxon>
        <taxon>Bacteroidia</taxon>
        <taxon>Bacteroidales</taxon>
        <taxon>Odoribacteraceae</taxon>
        <taxon>Butyricimonas</taxon>
    </lineage>
</organism>
<dbReference type="InterPro" id="IPR027417">
    <property type="entry name" value="P-loop_NTPase"/>
</dbReference>
<dbReference type="EMBL" id="CP069450">
    <property type="protein sequence ID" value="QRO48965.1"/>
    <property type="molecule type" value="Genomic_DNA"/>
</dbReference>
<accession>A0ABX7H1U0</accession>
<dbReference type="Gene3D" id="3.30.420.280">
    <property type="match status" value="1"/>
</dbReference>